<comment type="caution">
    <text evidence="2">The sequence shown here is derived from an EMBL/GenBank/DDBJ whole genome shotgun (WGS) entry which is preliminary data.</text>
</comment>
<protein>
    <recommendedName>
        <fullName evidence="4">PH domain-containing protein</fullName>
    </recommendedName>
</protein>
<name>A0AAV4BUB7_9GAST</name>
<accession>A0AAV4BUB7</accession>
<dbReference type="AlphaFoldDB" id="A0AAV4BUB7"/>
<keyword evidence="3" id="KW-1185">Reference proteome</keyword>
<evidence type="ECO:0008006" key="4">
    <source>
        <dbReference type="Google" id="ProtNLM"/>
    </source>
</evidence>
<evidence type="ECO:0000256" key="1">
    <source>
        <dbReference type="SAM" id="MobiDB-lite"/>
    </source>
</evidence>
<evidence type="ECO:0000313" key="2">
    <source>
        <dbReference type="EMBL" id="GFO22932.1"/>
    </source>
</evidence>
<feature type="compositionally biased region" description="Low complexity" evidence="1">
    <location>
        <begin position="47"/>
        <end position="61"/>
    </location>
</feature>
<sequence>MLIVRQKVKNVREYLEEKTRSNNNLTSPGTLTHFGNRISKQLRVPYSKSIIINNNNTNNNNNDDDDDNNNNNNNNNIKNNSNNNNNNKIELYMSVSDGSEPQVAYWMVGLRAA</sequence>
<feature type="compositionally biased region" description="Low complexity" evidence="1">
    <location>
        <begin position="69"/>
        <end position="89"/>
    </location>
</feature>
<reference evidence="2 3" key="1">
    <citation type="journal article" date="2021" name="Elife">
        <title>Chloroplast acquisition without the gene transfer in kleptoplastic sea slugs, Plakobranchus ocellatus.</title>
        <authorList>
            <person name="Maeda T."/>
            <person name="Takahashi S."/>
            <person name="Yoshida T."/>
            <person name="Shimamura S."/>
            <person name="Takaki Y."/>
            <person name="Nagai Y."/>
            <person name="Toyoda A."/>
            <person name="Suzuki Y."/>
            <person name="Arimoto A."/>
            <person name="Ishii H."/>
            <person name="Satoh N."/>
            <person name="Nishiyama T."/>
            <person name="Hasebe M."/>
            <person name="Maruyama T."/>
            <person name="Minagawa J."/>
            <person name="Obokata J."/>
            <person name="Shigenobu S."/>
        </authorList>
    </citation>
    <scope>NUCLEOTIDE SEQUENCE [LARGE SCALE GENOMIC DNA]</scope>
</reference>
<dbReference type="Proteomes" id="UP000735302">
    <property type="component" value="Unassembled WGS sequence"/>
</dbReference>
<gene>
    <name evidence="2" type="ORF">PoB_004943700</name>
</gene>
<organism evidence="2 3">
    <name type="scientific">Plakobranchus ocellatus</name>
    <dbReference type="NCBI Taxonomy" id="259542"/>
    <lineage>
        <taxon>Eukaryota</taxon>
        <taxon>Metazoa</taxon>
        <taxon>Spiralia</taxon>
        <taxon>Lophotrochozoa</taxon>
        <taxon>Mollusca</taxon>
        <taxon>Gastropoda</taxon>
        <taxon>Heterobranchia</taxon>
        <taxon>Euthyneura</taxon>
        <taxon>Panpulmonata</taxon>
        <taxon>Sacoglossa</taxon>
        <taxon>Placobranchoidea</taxon>
        <taxon>Plakobranchidae</taxon>
        <taxon>Plakobranchus</taxon>
    </lineage>
</organism>
<feature type="region of interest" description="Disordered" evidence="1">
    <location>
        <begin position="16"/>
        <end position="89"/>
    </location>
</feature>
<feature type="compositionally biased region" description="Polar residues" evidence="1">
    <location>
        <begin position="21"/>
        <end position="30"/>
    </location>
</feature>
<evidence type="ECO:0000313" key="3">
    <source>
        <dbReference type="Proteomes" id="UP000735302"/>
    </source>
</evidence>
<proteinExistence type="predicted"/>
<dbReference type="EMBL" id="BLXT01005465">
    <property type="protein sequence ID" value="GFO22932.1"/>
    <property type="molecule type" value="Genomic_DNA"/>
</dbReference>